<evidence type="ECO:0000313" key="2">
    <source>
        <dbReference type="EMBL" id="GBR73017.1"/>
    </source>
</evidence>
<reference evidence="2 3" key="1">
    <citation type="journal article" date="2019" name="ISME J.">
        <title>Genome analyses of uncultured TG2/ZB3 bacteria in 'Margulisbacteria' specifically attached to ectosymbiotic spirochetes of protists in the termite gut.</title>
        <authorList>
            <person name="Utami Y.D."/>
            <person name="Kuwahara H."/>
            <person name="Igai K."/>
            <person name="Murakami T."/>
            <person name="Sugaya K."/>
            <person name="Morikawa T."/>
            <person name="Nagura Y."/>
            <person name="Yuki M."/>
            <person name="Deevong P."/>
            <person name="Inoue T."/>
            <person name="Kihara K."/>
            <person name="Lo N."/>
            <person name="Yamada A."/>
            <person name="Ohkuma M."/>
            <person name="Hongoh Y."/>
        </authorList>
    </citation>
    <scope>NUCLEOTIDE SEQUENCE [LARGE SCALE GENOMIC DNA]</scope>
    <source>
        <strain evidence="2">NkOx7-01</strain>
    </source>
</reference>
<organism evidence="2 3">
    <name type="scientific">Termititenax aidoneus</name>
    <dbReference type="NCBI Taxonomy" id="2218524"/>
    <lineage>
        <taxon>Bacteria</taxon>
        <taxon>Bacillati</taxon>
        <taxon>Candidatus Margulisiibacteriota</taxon>
        <taxon>Candidatus Termititenacia</taxon>
        <taxon>Candidatus Termititenacales</taxon>
        <taxon>Candidatus Termititenacaceae</taxon>
        <taxon>Candidatus Termititenax</taxon>
    </lineage>
</organism>
<dbReference type="SUPFAM" id="SSF88723">
    <property type="entry name" value="PIN domain-like"/>
    <property type="match status" value="1"/>
</dbReference>
<protein>
    <submittedName>
        <fullName evidence="2">PIN domain protein</fullName>
    </submittedName>
</protein>
<dbReference type="Proteomes" id="UP000269352">
    <property type="component" value="Unassembled WGS sequence"/>
</dbReference>
<dbReference type="Gene3D" id="3.40.50.1010">
    <property type="entry name" value="5'-nuclease"/>
    <property type="match status" value="1"/>
</dbReference>
<dbReference type="InterPro" id="IPR029060">
    <property type="entry name" value="PIN-like_dom_sf"/>
</dbReference>
<feature type="domain" description="PIN" evidence="1">
    <location>
        <begin position="7"/>
        <end position="118"/>
    </location>
</feature>
<dbReference type="InterPro" id="IPR002716">
    <property type="entry name" value="PIN_dom"/>
</dbReference>
<name>A0A388T9Y4_TERA1</name>
<gene>
    <name evidence="2" type="ORF">NO1_0471</name>
</gene>
<keyword evidence="3" id="KW-1185">Reference proteome</keyword>
<evidence type="ECO:0000313" key="3">
    <source>
        <dbReference type="Proteomes" id="UP000269352"/>
    </source>
</evidence>
<accession>A0A388T9Y4</accession>
<dbReference type="Pfam" id="PF01850">
    <property type="entry name" value="PIN"/>
    <property type="match status" value="1"/>
</dbReference>
<sequence>MKRLKLYLDTSVISYLDQQDALERMTETHKLWDKIKAEEFAVVLSDVTVREINNCPENKKAVLLAYLKQIKYETVVANDKAMEVAERFVDLKVLKQKSFDDCQHIAVAIISGCDVIVSWNFKHIVNHKTIAGVKAVTALEGYNDILIYDPSVLVGGVD</sequence>
<dbReference type="EMBL" id="BGZN01000005">
    <property type="protein sequence ID" value="GBR73017.1"/>
    <property type="molecule type" value="Genomic_DNA"/>
</dbReference>
<comment type="caution">
    <text evidence="2">The sequence shown here is derived from an EMBL/GenBank/DDBJ whole genome shotgun (WGS) entry which is preliminary data.</text>
</comment>
<evidence type="ECO:0000259" key="1">
    <source>
        <dbReference type="Pfam" id="PF01850"/>
    </source>
</evidence>
<proteinExistence type="predicted"/>
<dbReference type="AlphaFoldDB" id="A0A388T9Y4"/>